<name>A0ABV7ENU7_9GAMM</name>
<keyword evidence="3" id="KW-1185">Reference proteome</keyword>
<dbReference type="CDD" id="cd02423">
    <property type="entry name" value="Peptidase_C39G"/>
    <property type="match status" value="1"/>
</dbReference>
<evidence type="ECO:0000313" key="3">
    <source>
        <dbReference type="Proteomes" id="UP001595462"/>
    </source>
</evidence>
<proteinExistence type="predicted"/>
<protein>
    <submittedName>
        <fullName evidence="2">C39 family peptidase</fullName>
    </submittedName>
</protein>
<evidence type="ECO:0000259" key="1">
    <source>
        <dbReference type="PROSITE" id="PS50990"/>
    </source>
</evidence>
<comment type="caution">
    <text evidence="2">The sequence shown here is derived from an EMBL/GenBank/DDBJ whole genome shotgun (WGS) entry which is preliminary data.</text>
</comment>
<dbReference type="InterPro" id="IPR005074">
    <property type="entry name" value="Peptidase_C39"/>
</dbReference>
<dbReference type="RefSeq" id="WP_380689516.1">
    <property type="nucleotide sequence ID" value="NZ_JBHRSS010000004.1"/>
</dbReference>
<feature type="domain" description="Peptidase C39" evidence="1">
    <location>
        <begin position="69"/>
        <end position="199"/>
    </location>
</feature>
<reference evidence="3" key="1">
    <citation type="journal article" date="2019" name="Int. J. Syst. Evol. Microbiol.">
        <title>The Global Catalogue of Microorganisms (GCM) 10K type strain sequencing project: providing services to taxonomists for standard genome sequencing and annotation.</title>
        <authorList>
            <consortium name="The Broad Institute Genomics Platform"/>
            <consortium name="The Broad Institute Genome Sequencing Center for Infectious Disease"/>
            <person name="Wu L."/>
            <person name="Ma J."/>
        </authorList>
    </citation>
    <scope>NUCLEOTIDE SEQUENCE [LARGE SCALE GENOMIC DNA]</scope>
    <source>
        <strain evidence="3">KCTC 52640</strain>
    </source>
</reference>
<dbReference type="Proteomes" id="UP001595462">
    <property type="component" value="Unassembled WGS sequence"/>
</dbReference>
<accession>A0ABV7ENU7</accession>
<gene>
    <name evidence="2" type="ORF">ACFOSU_10960</name>
</gene>
<dbReference type="Gene3D" id="3.90.70.10">
    <property type="entry name" value="Cysteine proteinases"/>
    <property type="match status" value="1"/>
</dbReference>
<evidence type="ECO:0000313" key="2">
    <source>
        <dbReference type="EMBL" id="MFC3104408.1"/>
    </source>
</evidence>
<dbReference type="Pfam" id="PF03412">
    <property type="entry name" value="Peptidase_C39"/>
    <property type="match status" value="1"/>
</dbReference>
<dbReference type="EMBL" id="JBHRSS010000004">
    <property type="protein sequence ID" value="MFC3104408.1"/>
    <property type="molecule type" value="Genomic_DNA"/>
</dbReference>
<dbReference type="PROSITE" id="PS50990">
    <property type="entry name" value="PEPTIDASE_C39"/>
    <property type="match status" value="1"/>
</dbReference>
<sequence length="245" mass="27817">MPAPVSQYLTRRLRSASRVGVVFIAITVMMLCTATSARAGQLNMLAGGLNLNVPVQSFKERRFSTVMKQRYDYSCGSAALASLLTYHYDDRVTEVDVFKSMFKHGDQPKIKREGFSLLDMKQYLNRRGYSADGYRVALDKLVENSTPAIVLLNHDGYLHFVMIKGVTKRQVLVGDPAVGIRVFPRQQFESMWNGVVFVIRSYRDMAKQSFNRRTEWNLWANAPVGQLPASSLASFTMLRPLRNDF</sequence>
<organism evidence="2 3">
    <name type="scientific">Salinisphaera aquimarina</name>
    <dbReference type="NCBI Taxonomy" id="2094031"/>
    <lineage>
        <taxon>Bacteria</taxon>
        <taxon>Pseudomonadati</taxon>
        <taxon>Pseudomonadota</taxon>
        <taxon>Gammaproteobacteria</taxon>
        <taxon>Salinisphaerales</taxon>
        <taxon>Salinisphaeraceae</taxon>
        <taxon>Salinisphaera</taxon>
    </lineage>
</organism>